<dbReference type="InterPro" id="IPR002052">
    <property type="entry name" value="DNA_methylase_N6_adenine_CS"/>
</dbReference>
<organism evidence="8">
    <name type="scientific">Prevotella sp. GTC17253</name>
    <dbReference type="NCBI Taxonomy" id="3236793"/>
    <lineage>
        <taxon>Bacteria</taxon>
        <taxon>Pseudomonadati</taxon>
        <taxon>Bacteroidota</taxon>
        <taxon>Bacteroidia</taxon>
        <taxon>Bacteroidales</taxon>
        <taxon>Prevotellaceae</taxon>
        <taxon>Prevotella</taxon>
    </lineage>
</organism>
<dbReference type="SUPFAM" id="SSF53335">
    <property type="entry name" value="S-adenosyl-L-methionine-dependent methyltransferases"/>
    <property type="match status" value="1"/>
</dbReference>
<dbReference type="NCBIfam" id="TIGR03534">
    <property type="entry name" value="RF_mod_PrmC"/>
    <property type="match status" value="1"/>
</dbReference>
<evidence type="ECO:0000259" key="7">
    <source>
        <dbReference type="Pfam" id="PF17827"/>
    </source>
</evidence>
<dbReference type="Pfam" id="PF17827">
    <property type="entry name" value="PrmC_N"/>
    <property type="match status" value="1"/>
</dbReference>
<comment type="catalytic activity">
    <reaction evidence="5">
        <text>L-glutaminyl-[peptide chain release factor] + S-adenosyl-L-methionine = N(5)-methyl-L-glutaminyl-[peptide chain release factor] + S-adenosyl-L-homocysteine + H(+)</text>
        <dbReference type="Rhea" id="RHEA:42896"/>
        <dbReference type="Rhea" id="RHEA-COMP:10271"/>
        <dbReference type="Rhea" id="RHEA-COMP:10272"/>
        <dbReference type="ChEBI" id="CHEBI:15378"/>
        <dbReference type="ChEBI" id="CHEBI:30011"/>
        <dbReference type="ChEBI" id="CHEBI:57856"/>
        <dbReference type="ChEBI" id="CHEBI:59789"/>
        <dbReference type="ChEBI" id="CHEBI:61891"/>
        <dbReference type="EC" id="2.1.1.297"/>
    </reaction>
</comment>
<feature type="domain" description="Release factor glutamine methyltransferase N-terminal" evidence="7">
    <location>
        <begin position="18"/>
        <end position="73"/>
    </location>
</feature>
<reference evidence="8" key="1">
    <citation type="submission" date="2024-07" db="EMBL/GenBank/DDBJ databases">
        <title>Complete genome sequence of Prevotella sp. YM-2024 GTC17253.</title>
        <authorList>
            <person name="Hayashi M."/>
            <person name="Muto Y."/>
            <person name="Tanaka K."/>
            <person name="Niwa H."/>
        </authorList>
    </citation>
    <scope>NUCLEOTIDE SEQUENCE</scope>
    <source>
        <strain evidence="8">GTC17253</strain>
    </source>
</reference>
<dbReference type="InterPro" id="IPR019874">
    <property type="entry name" value="RF_methyltr_PrmC"/>
</dbReference>
<sequence>MLTFRSLWQRLTPLYDDHEAAAIVRLVLETRFTMTYTDIVCGDIDSLTDENKQELETFMHRLETGEPVQYVLGEEQFMGRTFHIEPGVLIPRPETAELCQWIIGQNRQACDILDIGCGSGCIGVTLAAELSTAHVSAWDVSETALRLTAENAHRLGTTVCTRRQDALQPPPDEQCWDVIVSNPPYICMKEQADMEPNVLDHEPSLALFVPDDNPLLFYRAIARYAYRALRPGGKLYFEINPIYAQETLEMLQTEGFGQVEIRNDEFGKKRMICCKAPATSLQRPNSTAAKPRQ</sequence>
<evidence type="ECO:0000256" key="1">
    <source>
        <dbReference type="ARBA" id="ARBA00012771"/>
    </source>
</evidence>
<dbReference type="InterPro" id="IPR007848">
    <property type="entry name" value="Small_mtfrase_dom"/>
</dbReference>
<dbReference type="EMBL" id="AP035785">
    <property type="protein sequence ID" value="BFO71729.1"/>
    <property type="molecule type" value="Genomic_DNA"/>
</dbReference>
<dbReference type="AlphaFoldDB" id="A0AB33IRG8"/>
<dbReference type="InterPro" id="IPR040758">
    <property type="entry name" value="PrmC_N"/>
</dbReference>
<dbReference type="NCBIfam" id="TIGR00536">
    <property type="entry name" value="hemK_fam"/>
    <property type="match status" value="1"/>
</dbReference>
<accession>A0AB33IRG8</accession>
<dbReference type="InterPro" id="IPR029063">
    <property type="entry name" value="SAM-dependent_MTases_sf"/>
</dbReference>
<dbReference type="PANTHER" id="PTHR18895:SF74">
    <property type="entry name" value="MTRF1L RELEASE FACTOR GLUTAMINE METHYLTRANSFERASE"/>
    <property type="match status" value="1"/>
</dbReference>
<protein>
    <recommendedName>
        <fullName evidence="1">peptide chain release factor N(5)-glutamine methyltransferase</fullName>
        <ecNumber evidence="1">2.1.1.297</ecNumber>
    </recommendedName>
</protein>
<evidence type="ECO:0000256" key="2">
    <source>
        <dbReference type="ARBA" id="ARBA00022603"/>
    </source>
</evidence>
<evidence type="ECO:0000256" key="4">
    <source>
        <dbReference type="ARBA" id="ARBA00022691"/>
    </source>
</evidence>
<evidence type="ECO:0000313" key="8">
    <source>
        <dbReference type="EMBL" id="BFO71729.1"/>
    </source>
</evidence>
<dbReference type="PANTHER" id="PTHR18895">
    <property type="entry name" value="HEMK METHYLTRANSFERASE"/>
    <property type="match status" value="1"/>
</dbReference>
<evidence type="ECO:0000256" key="5">
    <source>
        <dbReference type="ARBA" id="ARBA00048391"/>
    </source>
</evidence>
<dbReference type="Pfam" id="PF05175">
    <property type="entry name" value="MTS"/>
    <property type="match status" value="1"/>
</dbReference>
<dbReference type="GO" id="GO:0102559">
    <property type="term" value="F:peptide chain release factor N(5)-glutamine methyltransferase activity"/>
    <property type="evidence" value="ECO:0007669"/>
    <property type="project" value="UniProtKB-EC"/>
</dbReference>
<proteinExistence type="predicted"/>
<dbReference type="GO" id="GO:0032259">
    <property type="term" value="P:methylation"/>
    <property type="evidence" value="ECO:0007669"/>
    <property type="project" value="UniProtKB-KW"/>
</dbReference>
<dbReference type="InterPro" id="IPR050320">
    <property type="entry name" value="N5-glutamine_MTase"/>
</dbReference>
<evidence type="ECO:0000256" key="3">
    <source>
        <dbReference type="ARBA" id="ARBA00022679"/>
    </source>
</evidence>
<gene>
    <name evidence="8" type="primary">prmC</name>
    <name evidence="8" type="ORF">GTC17253_16950</name>
</gene>
<name>A0AB33IRG8_9BACT</name>
<dbReference type="InterPro" id="IPR004556">
    <property type="entry name" value="HemK-like"/>
</dbReference>
<dbReference type="EC" id="2.1.1.297" evidence="1"/>
<dbReference type="Gene3D" id="1.10.8.10">
    <property type="entry name" value="DNA helicase RuvA subunit, C-terminal domain"/>
    <property type="match status" value="1"/>
</dbReference>
<keyword evidence="2 8" id="KW-0489">Methyltransferase</keyword>
<evidence type="ECO:0000259" key="6">
    <source>
        <dbReference type="Pfam" id="PF05175"/>
    </source>
</evidence>
<dbReference type="CDD" id="cd02440">
    <property type="entry name" value="AdoMet_MTases"/>
    <property type="match status" value="1"/>
</dbReference>
<keyword evidence="3" id="KW-0808">Transferase</keyword>
<dbReference type="GO" id="GO:0003676">
    <property type="term" value="F:nucleic acid binding"/>
    <property type="evidence" value="ECO:0007669"/>
    <property type="project" value="InterPro"/>
</dbReference>
<dbReference type="Gene3D" id="3.40.50.150">
    <property type="entry name" value="Vaccinia Virus protein VP39"/>
    <property type="match status" value="1"/>
</dbReference>
<dbReference type="PROSITE" id="PS00092">
    <property type="entry name" value="N6_MTASE"/>
    <property type="match status" value="1"/>
</dbReference>
<keyword evidence="4" id="KW-0949">S-adenosyl-L-methionine</keyword>
<feature type="domain" description="Methyltransferase small" evidence="6">
    <location>
        <begin position="108"/>
        <end position="189"/>
    </location>
</feature>